<dbReference type="EMBL" id="JAAAID010002953">
    <property type="protein sequence ID" value="KAG0002364.1"/>
    <property type="molecule type" value="Genomic_DNA"/>
</dbReference>
<sequence>MDNGTSSSQGSSRPSSYHGSAHSSYYSKSSTQTDSTAGTKKNGSNVKETGPKVPTTPEERYRIVDDILETENLYRVLAVSRTATSEEIR</sequence>
<dbReference type="Proteomes" id="UP000703661">
    <property type="component" value="Unassembled WGS sequence"/>
</dbReference>
<feature type="non-terminal residue" evidence="2">
    <location>
        <position position="89"/>
    </location>
</feature>
<feature type="compositionally biased region" description="Polar residues" evidence="1">
    <location>
        <begin position="36"/>
        <end position="47"/>
    </location>
</feature>
<name>A0A9P6MJ08_9FUNG</name>
<evidence type="ECO:0000313" key="2">
    <source>
        <dbReference type="EMBL" id="KAG0002364.1"/>
    </source>
</evidence>
<organism evidence="2 3">
    <name type="scientific">Entomortierella chlamydospora</name>
    <dbReference type="NCBI Taxonomy" id="101097"/>
    <lineage>
        <taxon>Eukaryota</taxon>
        <taxon>Fungi</taxon>
        <taxon>Fungi incertae sedis</taxon>
        <taxon>Mucoromycota</taxon>
        <taxon>Mortierellomycotina</taxon>
        <taxon>Mortierellomycetes</taxon>
        <taxon>Mortierellales</taxon>
        <taxon>Mortierellaceae</taxon>
        <taxon>Entomortierella</taxon>
    </lineage>
</organism>
<evidence type="ECO:0000256" key="1">
    <source>
        <dbReference type="SAM" id="MobiDB-lite"/>
    </source>
</evidence>
<keyword evidence="3" id="KW-1185">Reference proteome</keyword>
<comment type="caution">
    <text evidence="2">The sequence shown here is derived from an EMBL/GenBank/DDBJ whole genome shotgun (WGS) entry which is preliminary data.</text>
</comment>
<evidence type="ECO:0000313" key="3">
    <source>
        <dbReference type="Proteomes" id="UP000703661"/>
    </source>
</evidence>
<feature type="region of interest" description="Disordered" evidence="1">
    <location>
        <begin position="1"/>
        <end position="60"/>
    </location>
</feature>
<protein>
    <submittedName>
        <fullName evidence="2">Uncharacterized protein</fullName>
    </submittedName>
</protein>
<reference evidence="2" key="1">
    <citation type="journal article" date="2020" name="Fungal Divers.">
        <title>Resolving the Mortierellaceae phylogeny through synthesis of multi-gene phylogenetics and phylogenomics.</title>
        <authorList>
            <person name="Vandepol N."/>
            <person name="Liber J."/>
            <person name="Desiro A."/>
            <person name="Na H."/>
            <person name="Kennedy M."/>
            <person name="Barry K."/>
            <person name="Grigoriev I.V."/>
            <person name="Miller A.N."/>
            <person name="O'Donnell K."/>
            <person name="Stajich J.E."/>
            <person name="Bonito G."/>
        </authorList>
    </citation>
    <scope>NUCLEOTIDE SEQUENCE</scope>
    <source>
        <strain evidence="2">NRRL 2769</strain>
    </source>
</reference>
<feature type="compositionally biased region" description="Low complexity" evidence="1">
    <location>
        <begin position="1"/>
        <end position="35"/>
    </location>
</feature>
<gene>
    <name evidence="2" type="ORF">BGZ80_005989</name>
</gene>
<accession>A0A9P6MJ08</accession>
<dbReference type="AlphaFoldDB" id="A0A9P6MJ08"/>
<proteinExistence type="predicted"/>